<dbReference type="InterPro" id="IPR035890">
    <property type="entry name" value="Anti-sigma-28_factor_FlgM_sf"/>
</dbReference>
<feature type="region of interest" description="Disordered" evidence="9">
    <location>
        <begin position="69"/>
        <end position="91"/>
    </location>
</feature>
<keyword evidence="5" id="KW-0805">Transcription regulation</keyword>
<evidence type="ECO:0000256" key="6">
    <source>
        <dbReference type="ARBA" id="ARBA00023163"/>
    </source>
</evidence>
<evidence type="ECO:0000256" key="4">
    <source>
        <dbReference type="ARBA" id="ARBA00022795"/>
    </source>
</evidence>
<dbReference type="InterPro" id="IPR007412">
    <property type="entry name" value="FlgM"/>
</dbReference>
<keyword evidence="11" id="KW-0969">Cilium</keyword>
<evidence type="ECO:0000256" key="2">
    <source>
        <dbReference type="ARBA" id="ARBA00017823"/>
    </source>
</evidence>
<feature type="compositionally biased region" description="Low complexity" evidence="9">
    <location>
        <begin position="74"/>
        <end position="86"/>
    </location>
</feature>
<feature type="domain" description="Anti-sigma-28 factor FlgM C-terminal" evidence="10">
    <location>
        <begin position="92"/>
        <end position="141"/>
    </location>
</feature>
<comment type="function">
    <text evidence="7">Responsible for the coupling of flagellin expression to flagellar assembly by preventing expression of the flagellin genes when a component of the middle class of proteins is defective. It negatively regulates flagellar genes by inhibiting the activity of FliA by directly binding to FliA.</text>
</comment>
<keyword evidence="11" id="KW-0966">Cell projection</keyword>
<gene>
    <name evidence="11" type="primary">flgM</name>
    <name evidence="11" type="ORF">EC580_08565</name>
</gene>
<dbReference type="GO" id="GO:0044781">
    <property type="term" value="P:bacterial-type flagellum organization"/>
    <property type="evidence" value="ECO:0007669"/>
    <property type="project" value="UniProtKB-KW"/>
</dbReference>
<dbReference type="NCBIfam" id="TIGR03824">
    <property type="entry name" value="FlgM_jcvi"/>
    <property type="match status" value="1"/>
</dbReference>
<name>A0A3M8QXT7_9PROT</name>
<evidence type="ECO:0000313" key="11">
    <source>
        <dbReference type="EMBL" id="RNF61087.1"/>
    </source>
</evidence>
<proteinExistence type="inferred from homology"/>
<evidence type="ECO:0000256" key="9">
    <source>
        <dbReference type="SAM" id="MobiDB-lite"/>
    </source>
</evidence>
<evidence type="ECO:0000256" key="7">
    <source>
        <dbReference type="ARBA" id="ARBA00024739"/>
    </source>
</evidence>
<dbReference type="SUPFAM" id="SSF101498">
    <property type="entry name" value="Anti-sigma factor FlgM"/>
    <property type="match status" value="1"/>
</dbReference>
<evidence type="ECO:0000256" key="3">
    <source>
        <dbReference type="ARBA" id="ARBA00022491"/>
    </source>
</evidence>
<dbReference type="GO" id="GO:0045892">
    <property type="term" value="P:negative regulation of DNA-templated transcription"/>
    <property type="evidence" value="ECO:0007669"/>
    <property type="project" value="InterPro"/>
</dbReference>
<comment type="similarity">
    <text evidence="1">Belongs to the FlgM family.</text>
</comment>
<evidence type="ECO:0000256" key="8">
    <source>
        <dbReference type="ARBA" id="ARBA00030117"/>
    </source>
</evidence>
<keyword evidence="4" id="KW-1005">Bacterial flagellum biogenesis</keyword>
<accession>A0A3M8QXT7</accession>
<comment type="caution">
    <text evidence="11">The sequence shown here is derived from an EMBL/GenBank/DDBJ whole genome shotgun (WGS) entry which is preliminary data.</text>
</comment>
<evidence type="ECO:0000259" key="10">
    <source>
        <dbReference type="Pfam" id="PF04316"/>
    </source>
</evidence>
<keyword evidence="3" id="KW-0678">Repressor</keyword>
<dbReference type="InterPro" id="IPR031316">
    <property type="entry name" value="FlgM_C"/>
</dbReference>
<reference evidence="11" key="1">
    <citation type="submission" date="2018-10" db="EMBL/GenBank/DDBJ databases">
        <title>Acidithiobacillus sulfuriphilus sp. nov.: an extremely acidophilic sulfur-oxidizing chemolithotroph isolated from a neutral pH environment.</title>
        <authorList>
            <person name="Falagan C."/>
            <person name="Moya-Beltran A."/>
            <person name="Quatrini R."/>
            <person name="Johnson D.B."/>
        </authorList>
    </citation>
    <scope>NUCLEOTIDE SEQUENCE [LARGE SCALE GENOMIC DNA]</scope>
    <source>
        <strain evidence="11">CJ-2</strain>
    </source>
</reference>
<sequence>MAVGKGVSPGAHGGKQPGVCKYVTPFPSSFRGNVSLLGYEHLGSHSMNPINSHTALTGNHLHPADSAKVNAKTAGGQPAVAAGQQNPPVPQDQVTLSATARSLLAAQTAPTGGARLGEIKAALANGSYPISPQRIAQGMIQDNRQLLVPAPPAGKA</sequence>
<dbReference type="Pfam" id="PF04316">
    <property type="entry name" value="FlgM"/>
    <property type="match status" value="1"/>
</dbReference>
<evidence type="ECO:0000256" key="5">
    <source>
        <dbReference type="ARBA" id="ARBA00023015"/>
    </source>
</evidence>
<dbReference type="EMBL" id="RIZI01000170">
    <property type="protein sequence ID" value="RNF61087.1"/>
    <property type="molecule type" value="Genomic_DNA"/>
</dbReference>
<evidence type="ECO:0000256" key="1">
    <source>
        <dbReference type="ARBA" id="ARBA00005322"/>
    </source>
</evidence>
<keyword evidence="11" id="KW-0282">Flagellum</keyword>
<dbReference type="AlphaFoldDB" id="A0A3M8QXT7"/>
<organism evidence="11">
    <name type="scientific">Acidithiobacillus sulfuriphilus</name>
    <dbReference type="NCBI Taxonomy" id="1867749"/>
    <lineage>
        <taxon>Bacteria</taxon>
        <taxon>Pseudomonadati</taxon>
        <taxon>Pseudomonadota</taxon>
        <taxon>Acidithiobacillia</taxon>
        <taxon>Acidithiobacillales</taxon>
        <taxon>Acidithiobacillaceae</taxon>
        <taxon>Acidithiobacillus</taxon>
    </lineage>
</organism>
<keyword evidence="6" id="KW-0804">Transcription</keyword>
<protein>
    <recommendedName>
        <fullName evidence="2">Negative regulator of flagellin synthesis</fullName>
    </recommendedName>
    <alternativeName>
        <fullName evidence="8">Anti-sigma-28 factor</fullName>
    </alternativeName>
</protein>